<dbReference type="EMBL" id="PKMI01000001">
    <property type="protein sequence ID" value="RBA22490.1"/>
    <property type="molecule type" value="Genomic_DNA"/>
</dbReference>
<dbReference type="Pfam" id="PF12796">
    <property type="entry name" value="Ank_2"/>
    <property type="match status" value="2"/>
</dbReference>
<feature type="region of interest" description="Disordered" evidence="8">
    <location>
        <begin position="1"/>
        <end position="54"/>
    </location>
</feature>
<feature type="compositionally biased region" description="Basic and acidic residues" evidence="8">
    <location>
        <begin position="753"/>
        <end position="775"/>
    </location>
</feature>
<dbReference type="PROSITE" id="PS50297">
    <property type="entry name" value="ANK_REP_REGION"/>
    <property type="match status" value="6"/>
</dbReference>
<feature type="transmembrane region" description="Helical" evidence="9">
    <location>
        <begin position="1212"/>
        <end position="1235"/>
    </location>
</feature>
<feature type="repeat" description="ANK" evidence="7">
    <location>
        <begin position="94"/>
        <end position="126"/>
    </location>
</feature>
<feature type="repeat" description="ANK" evidence="7">
    <location>
        <begin position="228"/>
        <end position="260"/>
    </location>
</feature>
<evidence type="ECO:0000313" key="11">
    <source>
        <dbReference type="Proteomes" id="UP000251714"/>
    </source>
</evidence>
<keyword evidence="2 9" id="KW-0812">Transmembrane</keyword>
<dbReference type="SUPFAM" id="SSF144083">
    <property type="entry name" value="Magnesium transport protein CorA, transmembrane region"/>
    <property type="match status" value="1"/>
</dbReference>
<dbReference type="Pfam" id="PF13637">
    <property type="entry name" value="Ank_4"/>
    <property type="match status" value="2"/>
</dbReference>
<feature type="compositionally biased region" description="Polar residues" evidence="8">
    <location>
        <begin position="1"/>
        <end position="15"/>
    </location>
</feature>
<feature type="region of interest" description="Disordered" evidence="8">
    <location>
        <begin position="1054"/>
        <end position="1080"/>
    </location>
</feature>
<keyword evidence="4 9" id="KW-1133">Transmembrane helix</keyword>
<evidence type="ECO:0000256" key="4">
    <source>
        <dbReference type="ARBA" id="ARBA00022989"/>
    </source>
</evidence>
<dbReference type="Gene3D" id="1.20.58.340">
    <property type="entry name" value="Magnesium transport protein CorA, transmembrane region"/>
    <property type="match status" value="1"/>
</dbReference>
<dbReference type="Pfam" id="PF00023">
    <property type="entry name" value="Ank"/>
    <property type="match status" value="1"/>
</dbReference>
<feature type="transmembrane region" description="Helical" evidence="9">
    <location>
        <begin position="1179"/>
        <end position="1200"/>
    </location>
</feature>
<proteinExistence type="predicted"/>
<comment type="caution">
    <text evidence="10">The sequence shown here is derived from an EMBL/GenBank/DDBJ whole genome shotgun (WGS) entry which is preliminary data.</text>
</comment>
<dbReference type="PANTHER" id="PTHR24173:SF74">
    <property type="entry name" value="ANKYRIN REPEAT DOMAIN-CONTAINING PROTEIN 16"/>
    <property type="match status" value="1"/>
</dbReference>
<name>A0A365NNR6_GIBIN</name>
<keyword evidence="3" id="KW-0677">Repeat</keyword>
<evidence type="ECO:0000256" key="5">
    <source>
        <dbReference type="ARBA" id="ARBA00023043"/>
    </source>
</evidence>
<evidence type="ECO:0000313" key="10">
    <source>
        <dbReference type="EMBL" id="RBA22490.1"/>
    </source>
</evidence>
<protein>
    <submittedName>
        <fullName evidence="10">Uncharacterized protein</fullName>
    </submittedName>
</protein>
<dbReference type="PROSITE" id="PS50088">
    <property type="entry name" value="ANK_REPEAT"/>
    <property type="match status" value="6"/>
</dbReference>
<evidence type="ECO:0000256" key="3">
    <source>
        <dbReference type="ARBA" id="ARBA00022737"/>
    </source>
</evidence>
<feature type="repeat" description="ANK" evidence="7">
    <location>
        <begin position="127"/>
        <end position="159"/>
    </location>
</feature>
<feature type="repeat" description="ANK" evidence="7">
    <location>
        <begin position="299"/>
        <end position="331"/>
    </location>
</feature>
<dbReference type="InterPro" id="IPR036770">
    <property type="entry name" value="Ankyrin_rpt-contain_sf"/>
</dbReference>
<evidence type="ECO:0000256" key="1">
    <source>
        <dbReference type="ARBA" id="ARBA00004141"/>
    </source>
</evidence>
<evidence type="ECO:0000256" key="8">
    <source>
        <dbReference type="SAM" id="MobiDB-lite"/>
    </source>
</evidence>
<feature type="compositionally biased region" description="Polar residues" evidence="8">
    <location>
        <begin position="1054"/>
        <end position="1063"/>
    </location>
</feature>
<organism evidence="10 11">
    <name type="scientific">Gibberella intermedia</name>
    <name type="common">Bulb rot disease fungus</name>
    <name type="synonym">Fusarium proliferatum</name>
    <dbReference type="NCBI Taxonomy" id="948311"/>
    <lineage>
        <taxon>Eukaryota</taxon>
        <taxon>Fungi</taxon>
        <taxon>Dikarya</taxon>
        <taxon>Ascomycota</taxon>
        <taxon>Pezizomycotina</taxon>
        <taxon>Sordariomycetes</taxon>
        <taxon>Hypocreomycetidae</taxon>
        <taxon>Hypocreales</taxon>
        <taxon>Nectriaceae</taxon>
        <taxon>Fusarium</taxon>
        <taxon>Fusarium fujikuroi species complex</taxon>
    </lineage>
</organism>
<reference evidence="10 11" key="1">
    <citation type="submission" date="2017-12" db="EMBL/GenBank/DDBJ databases">
        <title>Genome sequence of the mycotoxigenic crop pathogen Fusarium proliferatum, strain ITEM 2341 from Date Palm.</title>
        <authorList>
            <person name="Almiman B.F."/>
            <person name="Shittu T.A."/>
            <person name="Muthumeenakshi S."/>
            <person name="Baroncelli R."/>
            <person name="Sreenivasaprasada S."/>
        </authorList>
    </citation>
    <scope>NUCLEOTIDE SEQUENCE [LARGE SCALE GENOMIC DNA]</scope>
    <source>
        <strain evidence="10 11">ITEM 2341</strain>
    </source>
</reference>
<dbReference type="SMART" id="SM00248">
    <property type="entry name" value="ANK"/>
    <property type="match status" value="9"/>
</dbReference>
<dbReference type="Pfam" id="PF01544">
    <property type="entry name" value="CorA"/>
    <property type="match status" value="1"/>
</dbReference>
<dbReference type="Proteomes" id="UP000251714">
    <property type="component" value="Unassembled WGS sequence"/>
</dbReference>
<dbReference type="PRINTS" id="PR01415">
    <property type="entry name" value="ANKYRIN"/>
</dbReference>
<keyword evidence="5 7" id="KW-0040">ANK repeat</keyword>
<sequence length="1319" mass="146572">MNEANLTIQADNSQVQKKDVTMPAGPGNGVADGPDSSGSPLHEKGESHQRKPPPLHKKLLEIAEAGQTDEAATSVEFNTLVHNYQPEINAKDSDGKTALHVAIEHGLEAEAQTLIQNGAHIGISDNEGQQPLYLACAEGSTKLVTLLLTKGAIVNSASNDGETPLAAACREDHTKVANILLDEKADTQTSDKGGRTPLHWASLGNHAEIVKRLLEVDTSNINATETLNNWTPLNAATFHDYKEVVSLLLEKNADLYIKDDSDWTPLMTASKMQHTEIVKMILDKKDKWKKDYLEIRDDQDLTPLHVASMEGYDEIASQLVIAGANCNATDSGEMTPLHLASGASAEDVGISEPDLDDPNGEVRKSESKSGRYLRVIQLLLARKADPGKKDVKGETALHRAAAIGDKARIDVLLDSMKSADLSWRDWKASPVYSALGGHDPQAAMESLLGEKKFKEAPFWKDGGRIEVIKNIFEAAKPQAQLGLVGLLGRQVPKDGGNSPEGFESWDLIDWAAYERLPGELPKLLDDSGTDANVYETNAESPTMKHVDSVTRKLYSYLSMLVTLQDILKNPPFAQISRTHRDEMEYKVPTFGPSHENLIAEAEATVVAFFQGKDESGKIRRNERIKEVVYGSGPTQVVGVAIRSLIDIAKTASIPFDSAVYAKENLNFTWVHLPSTNMVWMNDLLTTIMYNENYCTPEYLEVRSFLRDSWIEVPDKTSRSRMMRPQYVSREVASDSSSEGTTSSNSVKYHRKEAKGAHMGEPAVKEVNEKDARETKTTVAGSGASDQKVYDDWSPEALKPTKKPSEPLPASATYMPYLTYSTHCKSLNEVKDKKLQESFYHYEELMEKYDNKQQHGSPTLDEWYYQFAQENDDAKKDQSQRNKSQVVSKYLGESERERITTGRNEWTVVCVNQLWIWTVSNDWIITATSSPFDNSPDILVDEILNLLSKRTEYGGSGAQPVTATKLVPAIIDHCVGSYERRPEKNRISIGQTFSHYINKIGRDETALFDRFRAWSQQEHSTKTRKSKQIKSSLTQYLVKVTKLAAWRTSFSGKGNLAETKQTDQQTDEKANGKADHQSQSQIITEAIDKEKSLYGDIKDVRDELNILKSVAQFQQIVQRGLAGKKVDESRLSSTYVVKDLEELDSIADRIQSAISTTLSLQQSDVANRQATEATKQGKTVMTFTFATVLFLPLSFLSSLFALDVASFQEAPAWAFYVIFFVSIGVSAILGFSVFYWDNIKHPKKMLFDIVKELSEDDSSPTSRPLKSPQTGGPGNKDRERSGAAVSITSKSKAAEPSFRRLFRRHRRGGDEEAIEDNAAE</sequence>
<dbReference type="SUPFAM" id="SSF48403">
    <property type="entry name" value="Ankyrin repeat"/>
    <property type="match status" value="1"/>
</dbReference>
<keyword evidence="6 9" id="KW-0472">Membrane</keyword>
<dbReference type="InterPro" id="IPR045863">
    <property type="entry name" value="CorA_TM1_TM2"/>
</dbReference>
<feature type="repeat" description="ANK" evidence="7">
    <location>
        <begin position="193"/>
        <end position="215"/>
    </location>
</feature>
<feature type="region of interest" description="Disordered" evidence="8">
    <location>
        <begin position="342"/>
        <end position="367"/>
    </location>
</feature>
<feature type="repeat" description="ANK" evidence="7">
    <location>
        <begin position="160"/>
        <end position="192"/>
    </location>
</feature>
<dbReference type="InterPro" id="IPR002110">
    <property type="entry name" value="Ankyrin_rpt"/>
</dbReference>
<evidence type="ECO:0000256" key="6">
    <source>
        <dbReference type="ARBA" id="ARBA00023136"/>
    </source>
</evidence>
<feature type="region of interest" description="Disordered" evidence="8">
    <location>
        <begin position="1254"/>
        <end position="1296"/>
    </location>
</feature>
<feature type="compositionally biased region" description="Low complexity" evidence="8">
    <location>
        <begin position="733"/>
        <end position="745"/>
    </location>
</feature>
<feature type="compositionally biased region" description="Basic and acidic residues" evidence="8">
    <location>
        <begin position="1065"/>
        <end position="1075"/>
    </location>
</feature>
<evidence type="ECO:0000256" key="2">
    <source>
        <dbReference type="ARBA" id="ARBA00022692"/>
    </source>
</evidence>
<comment type="subcellular location">
    <subcellularLocation>
        <location evidence="1">Membrane</location>
        <topology evidence="1">Multi-pass membrane protein</topology>
    </subcellularLocation>
</comment>
<dbReference type="Gene3D" id="1.25.40.20">
    <property type="entry name" value="Ankyrin repeat-containing domain"/>
    <property type="match status" value="3"/>
</dbReference>
<dbReference type="InterPro" id="IPR002523">
    <property type="entry name" value="MgTranspt_CorA/ZnTranspt_ZntB"/>
</dbReference>
<evidence type="ECO:0000256" key="7">
    <source>
        <dbReference type="PROSITE-ProRule" id="PRU00023"/>
    </source>
</evidence>
<accession>A0A365NNR6</accession>
<dbReference type="GO" id="GO:0046873">
    <property type="term" value="F:metal ion transmembrane transporter activity"/>
    <property type="evidence" value="ECO:0007669"/>
    <property type="project" value="InterPro"/>
</dbReference>
<dbReference type="GO" id="GO:0016020">
    <property type="term" value="C:membrane"/>
    <property type="evidence" value="ECO:0007669"/>
    <property type="project" value="UniProtKB-SubCell"/>
</dbReference>
<gene>
    <name evidence="10" type="ORF">FPRO05_00837</name>
</gene>
<dbReference type="PANTHER" id="PTHR24173">
    <property type="entry name" value="ANKYRIN REPEAT CONTAINING"/>
    <property type="match status" value="1"/>
</dbReference>
<evidence type="ECO:0000256" key="9">
    <source>
        <dbReference type="SAM" id="Phobius"/>
    </source>
</evidence>
<feature type="region of interest" description="Disordered" evidence="8">
    <location>
        <begin position="720"/>
        <end position="806"/>
    </location>
</feature>
<feature type="compositionally biased region" description="Polar residues" evidence="8">
    <location>
        <begin position="1258"/>
        <end position="1269"/>
    </location>
</feature>